<feature type="domain" description="SprT-like" evidence="1">
    <location>
        <begin position="20"/>
        <end position="202"/>
    </location>
</feature>
<evidence type="ECO:0000313" key="2">
    <source>
        <dbReference type="EMBL" id="RPB25447.1"/>
    </source>
</evidence>
<dbReference type="AlphaFoldDB" id="A0A3N4LR87"/>
<dbReference type="OrthoDB" id="20772at2759"/>
<dbReference type="InParanoid" id="A0A3N4LR87"/>
<sequence>KYFQSKKQALADQFLLELDSRVTNNRVNERLSHLGGLKVIWSKSLLKTAGYFKCRYRRSTRVDEDGERLPGEYRVITFAQIELADKVVDDEHRLYSTLAHEFAHAANAVVGENWEQRCHGKGFKQWMLKCQKAFPEKDIESGRCHDYVISYKYEWACIGRWEDASGAWGIEDGCGYVVKRHSKSVDVEIHRCPRCVGRLLQTIPKPMRGGGGDAIGDDGRRPQGLTEYQIFMQERMKVMRRDSPGTPQKEVMKLVGLEWREKK</sequence>
<name>A0A3N4LR87_9PEZI</name>
<dbReference type="SMART" id="SM00731">
    <property type="entry name" value="SprT"/>
    <property type="match status" value="1"/>
</dbReference>
<dbReference type="SUPFAM" id="SSF47095">
    <property type="entry name" value="HMG-box"/>
    <property type="match status" value="1"/>
</dbReference>
<reference evidence="2 3" key="1">
    <citation type="journal article" date="2018" name="Nat. Ecol. Evol.">
        <title>Pezizomycetes genomes reveal the molecular basis of ectomycorrhizal truffle lifestyle.</title>
        <authorList>
            <person name="Murat C."/>
            <person name="Payen T."/>
            <person name="Noel B."/>
            <person name="Kuo A."/>
            <person name="Morin E."/>
            <person name="Chen J."/>
            <person name="Kohler A."/>
            <person name="Krizsan K."/>
            <person name="Balestrini R."/>
            <person name="Da Silva C."/>
            <person name="Montanini B."/>
            <person name="Hainaut M."/>
            <person name="Levati E."/>
            <person name="Barry K.W."/>
            <person name="Belfiori B."/>
            <person name="Cichocki N."/>
            <person name="Clum A."/>
            <person name="Dockter R.B."/>
            <person name="Fauchery L."/>
            <person name="Guy J."/>
            <person name="Iotti M."/>
            <person name="Le Tacon F."/>
            <person name="Lindquist E.A."/>
            <person name="Lipzen A."/>
            <person name="Malagnac F."/>
            <person name="Mello A."/>
            <person name="Molinier V."/>
            <person name="Miyauchi S."/>
            <person name="Poulain J."/>
            <person name="Riccioni C."/>
            <person name="Rubini A."/>
            <person name="Sitrit Y."/>
            <person name="Splivallo R."/>
            <person name="Traeger S."/>
            <person name="Wang M."/>
            <person name="Zifcakova L."/>
            <person name="Wipf D."/>
            <person name="Zambonelli A."/>
            <person name="Paolocci F."/>
            <person name="Nowrousian M."/>
            <person name="Ottonello S."/>
            <person name="Baldrian P."/>
            <person name="Spatafora J.W."/>
            <person name="Henrissat B."/>
            <person name="Nagy L.G."/>
            <person name="Aury J.M."/>
            <person name="Wincker P."/>
            <person name="Grigoriev I.V."/>
            <person name="Bonfante P."/>
            <person name="Martin F.M."/>
        </authorList>
    </citation>
    <scope>NUCLEOTIDE SEQUENCE [LARGE SCALE GENOMIC DNA]</scope>
    <source>
        <strain evidence="2 3">ATCC MYA-4762</strain>
    </source>
</reference>
<dbReference type="InterPro" id="IPR036910">
    <property type="entry name" value="HMG_box_dom_sf"/>
</dbReference>
<dbReference type="InterPro" id="IPR006640">
    <property type="entry name" value="SprT-like_domain"/>
</dbReference>
<proteinExistence type="predicted"/>
<dbReference type="Proteomes" id="UP000267821">
    <property type="component" value="Unassembled WGS sequence"/>
</dbReference>
<evidence type="ECO:0000313" key="3">
    <source>
        <dbReference type="Proteomes" id="UP000267821"/>
    </source>
</evidence>
<organism evidence="2 3">
    <name type="scientific">Terfezia boudieri ATCC MYA-4762</name>
    <dbReference type="NCBI Taxonomy" id="1051890"/>
    <lineage>
        <taxon>Eukaryota</taxon>
        <taxon>Fungi</taxon>
        <taxon>Dikarya</taxon>
        <taxon>Ascomycota</taxon>
        <taxon>Pezizomycotina</taxon>
        <taxon>Pezizomycetes</taxon>
        <taxon>Pezizales</taxon>
        <taxon>Pezizaceae</taxon>
        <taxon>Terfezia</taxon>
    </lineage>
</organism>
<dbReference type="PANTHER" id="PTHR23099:SF0">
    <property type="entry name" value="GERM CELL NUCLEAR ACIDIC PROTEIN"/>
    <property type="match status" value="1"/>
</dbReference>
<dbReference type="GO" id="GO:0006950">
    <property type="term" value="P:response to stress"/>
    <property type="evidence" value="ECO:0007669"/>
    <property type="project" value="UniProtKB-ARBA"/>
</dbReference>
<dbReference type="Pfam" id="PF10263">
    <property type="entry name" value="SprT-like"/>
    <property type="match status" value="1"/>
</dbReference>
<protein>
    <recommendedName>
        <fullName evidence="1">SprT-like domain-containing protein</fullName>
    </recommendedName>
</protein>
<feature type="non-terminal residue" evidence="2">
    <location>
        <position position="263"/>
    </location>
</feature>
<gene>
    <name evidence="2" type="ORF">L211DRAFT_753585</name>
</gene>
<accession>A0A3N4LR87</accession>
<dbReference type="PANTHER" id="PTHR23099">
    <property type="entry name" value="TRANSCRIPTIONAL REGULATOR"/>
    <property type="match status" value="1"/>
</dbReference>
<dbReference type="EMBL" id="ML121537">
    <property type="protein sequence ID" value="RPB25447.1"/>
    <property type="molecule type" value="Genomic_DNA"/>
</dbReference>
<evidence type="ECO:0000259" key="1">
    <source>
        <dbReference type="SMART" id="SM00731"/>
    </source>
</evidence>
<dbReference type="CDD" id="cd00084">
    <property type="entry name" value="HMG-box_SF"/>
    <property type="match status" value="1"/>
</dbReference>
<dbReference type="GO" id="GO:0005634">
    <property type="term" value="C:nucleus"/>
    <property type="evidence" value="ECO:0007669"/>
    <property type="project" value="TreeGrafter"/>
</dbReference>
<dbReference type="STRING" id="1051890.A0A3N4LR87"/>
<feature type="non-terminal residue" evidence="2">
    <location>
        <position position="1"/>
    </location>
</feature>
<keyword evidence="3" id="KW-1185">Reference proteome</keyword>